<organism evidence="5 6">
    <name type="scientific">Consotaella salsifontis</name>
    <dbReference type="NCBI Taxonomy" id="1365950"/>
    <lineage>
        <taxon>Bacteria</taxon>
        <taxon>Pseudomonadati</taxon>
        <taxon>Pseudomonadota</taxon>
        <taxon>Alphaproteobacteria</taxon>
        <taxon>Hyphomicrobiales</taxon>
        <taxon>Aurantimonadaceae</taxon>
        <taxon>Consotaella</taxon>
    </lineage>
</organism>
<reference evidence="5 6" key="1">
    <citation type="submission" date="2017-02" db="EMBL/GenBank/DDBJ databases">
        <authorList>
            <person name="Peterson S.W."/>
        </authorList>
    </citation>
    <scope>NUCLEOTIDE SEQUENCE [LARGE SCALE GENOMIC DNA]</scope>
    <source>
        <strain evidence="5 6">USBA 369</strain>
    </source>
</reference>
<accession>A0A1T4L3Q2</accession>
<dbReference type="InterPro" id="IPR028082">
    <property type="entry name" value="Peripla_BP_I"/>
</dbReference>
<dbReference type="PANTHER" id="PTHR47151:SF2">
    <property type="entry name" value="AMINO ACID BINDING PROTEIN"/>
    <property type="match status" value="1"/>
</dbReference>
<dbReference type="CDD" id="cd06342">
    <property type="entry name" value="PBP1_ABC_LIVBP-like"/>
    <property type="match status" value="1"/>
</dbReference>
<dbReference type="PANTHER" id="PTHR47151">
    <property type="entry name" value="LEU/ILE/VAL-BINDING ABC TRANSPORTER SUBUNIT"/>
    <property type="match status" value="1"/>
</dbReference>
<keyword evidence="2 3" id="KW-0732">Signal</keyword>
<evidence type="ECO:0000256" key="2">
    <source>
        <dbReference type="ARBA" id="ARBA00022729"/>
    </source>
</evidence>
<dbReference type="EMBL" id="FUXL01000001">
    <property type="protein sequence ID" value="SJZ49349.1"/>
    <property type="molecule type" value="Genomic_DNA"/>
</dbReference>
<dbReference type="SUPFAM" id="SSF53822">
    <property type="entry name" value="Periplasmic binding protein-like I"/>
    <property type="match status" value="1"/>
</dbReference>
<dbReference type="Gene3D" id="3.40.50.2300">
    <property type="match status" value="2"/>
</dbReference>
<sequence>MAHPRLPLPALAALGIILAAAAPTAPAMAASVTVGVAAPLSGPSAVLGEQVLDGAKAAASRLSDGGDSITITSADTECSAEGGRNAAQALASQKVVAVIGFLCTESIEAALPVLEEAAIPTLDVGVRANGITDKREKTGHLVWRLAPRADRQAEALADVLSKRWRDTPFGLVDDGTIYHRGLSDAVRLRLETMGMKPATIDTFRPAEEKQFGLVRRLQRTGVTNFLIAGDRPDVAIIARDASSLGLDLTIVGGESLFDEPSVDAPLPTGVTAIGPQIGFPDLAAPDSVEAEGHFGLSYAAVEIAAQVAETGESIEQALNGTAFSTSLGTVRFSANGDSDLDLTRIYRWDGSRFVLEEEN</sequence>
<dbReference type="OrthoDB" id="8439308at2"/>
<comment type="similarity">
    <text evidence="1">Belongs to the leucine-binding protein family.</text>
</comment>
<dbReference type="STRING" id="1365950.SAMN05428963_10138"/>
<dbReference type="RefSeq" id="WP_078706374.1">
    <property type="nucleotide sequence ID" value="NZ_FUXL01000001.1"/>
</dbReference>
<feature type="domain" description="Leucine-binding protein" evidence="4">
    <location>
        <begin position="31"/>
        <end position="284"/>
    </location>
</feature>
<keyword evidence="6" id="KW-1185">Reference proteome</keyword>
<feature type="chain" id="PRO_5012459288" evidence="3">
    <location>
        <begin position="30"/>
        <end position="359"/>
    </location>
</feature>
<evidence type="ECO:0000259" key="4">
    <source>
        <dbReference type="Pfam" id="PF13458"/>
    </source>
</evidence>
<name>A0A1T4L3Q2_9HYPH</name>
<feature type="signal peptide" evidence="3">
    <location>
        <begin position="1"/>
        <end position="29"/>
    </location>
</feature>
<proteinExistence type="inferred from homology"/>
<dbReference type="AlphaFoldDB" id="A0A1T4L3Q2"/>
<gene>
    <name evidence="5" type="ORF">SAMN05428963_10138</name>
</gene>
<evidence type="ECO:0000256" key="3">
    <source>
        <dbReference type="SAM" id="SignalP"/>
    </source>
</evidence>
<dbReference type="Pfam" id="PF13458">
    <property type="entry name" value="Peripla_BP_6"/>
    <property type="match status" value="1"/>
</dbReference>
<evidence type="ECO:0000313" key="5">
    <source>
        <dbReference type="EMBL" id="SJZ49349.1"/>
    </source>
</evidence>
<dbReference type="Proteomes" id="UP000190135">
    <property type="component" value="Unassembled WGS sequence"/>
</dbReference>
<dbReference type="InterPro" id="IPR028081">
    <property type="entry name" value="Leu-bd"/>
</dbReference>
<protein>
    <submittedName>
        <fullName evidence="5">Amino acid/amide ABC transporter substrate-binding protein, HAAT family</fullName>
    </submittedName>
</protein>
<evidence type="ECO:0000313" key="6">
    <source>
        <dbReference type="Proteomes" id="UP000190135"/>
    </source>
</evidence>
<evidence type="ECO:0000256" key="1">
    <source>
        <dbReference type="ARBA" id="ARBA00010062"/>
    </source>
</evidence>